<feature type="domain" description="Transposase IS66 zinc-finger binding" evidence="3">
    <location>
        <begin position="124"/>
        <end position="172"/>
    </location>
</feature>
<dbReference type="Proteomes" id="UP000562352">
    <property type="component" value="Unassembled WGS sequence"/>
</dbReference>
<feature type="region of interest" description="Disordered" evidence="1">
    <location>
        <begin position="67"/>
        <end position="109"/>
    </location>
</feature>
<dbReference type="Gene3D" id="1.20.5.170">
    <property type="match status" value="1"/>
</dbReference>
<dbReference type="PANTHER" id="PTHR33678:SF1">
    <property type="entry name" value="BLL1576 PROTEIN"/>
    <property type="match status" value="1"/>
</dbReference>
<dbReference type="PANTHER" id="PTHR33678">
    <property type="entry name" value="BLL1576 PROTEIN"/>
    <property type="match status" value="1"/>
</dbReference>
<dbReference type="RefSeq" id="WP_184948886.1">
    <property type="nucleotide sequence ID" value="NZ_BAAAWZ010000001.1"/>
</dbReference>
<feature type="domain" description="Transposase IS66 central" evidence="2">
    <location>
        <begin position="188"/>
        <end position="464"/>
    </location>
</feature>
<evidence type="ECO:0000259" key="3">
    <source>
        <dbReference type="Pfam" id="PF13005"/>
    </source>
</evidence>
<evidence type="ECO:0000259" key="4">
    <source>
        <dbReference type="Pfam" id="PF20042"/>
    </source>
</evidence>
<dbReference type="Pfam" id="PF03050">
    <property type="entry name" value="DDE_Tnp_IS66"/>
    <property type="match status" value="1"/>
</dbReference>
<dbReference type="AlphaFoldDB" id="A0A841DFG3"/>
<dbReference type="InterPro" id="IPR045618">
    <property type="entry name" value="DUF6444"/>
</dbReference>
<feature type="domain" description="DUF6444" evidence="4">
    <location>
        <begin position="38"/>
        <end position="108"/>
    </location>
</feature>
<evidence type="ECO:0000313" key="5">
    <source>
        <dbReference type="EMBL" id="MBB5968219.1"/>
    </source>
</evidence>
<name>A0A841DFG3_PLAVE</name>
<evidence type="ECO:0000313" key="6">
    <source>
        <dbReference type="Proteomes" id="UP000562352"/>
    </source>
</evidence>
<proteinExistence type="predicted"/>
<evidence type="ECO:0000259" key="2">
    <source>
        <dbReference type="Pfam" id="PF03050"/>
    </source>
</evidence>
<dbReference type="Pfam" id="PF13005">
    <property type="entry name" value="zf-IS66"/>
    <property type="match status" value="1"/>
</dbReference>
<comment type="caution">
    <text evidence="5">The sequence shown here is derived from an EMBL/GenBank/DDBJ whole genome shotgun (WGS) entry which is preliminary data.</text>
</comment>
<reference evidence="5 6" key="1">
    <citation type="submission" date="2020-08" db="EMBL/GenBank/DDBJ databases">
        <title>Genomic Encyclopedia of Type Strains, Phase III (KMG-III): the genomes of soil and plant-associated and newly described type strains.</title>
        <authorList>
            <person name="Whitman W."/>
        </authorList>
    </citation>
    <scope>NUCLEOTIDE SEQUENCE [LARGE SCALE GENOMIC DNA]</scope>
    <source>
        <strain evidence="5 6">CECT 3303</strain>
    </source>
</reference>
<dbReference type="InterPro" id="IPR024474">
    <property type="entry name" value="Znf_dom_IS66"/>
</dbReference>
<dbReference type="Pfam" id="PF20042">
    <property type="entry name" value="DUF6444"/>
    <property type="match status" value="1"/>
</dbReference>
<evidence type="ECO:0000256" key="1">
    <source>
        <dbReference type="SAM" id="MobiDB-lite"/>
    </source>
</evidence>
<feature type="compositionally biased region" description="Polar residues" evidence="1">
    <location>
        <begin position="67"/>
        <end position="77"/>
    </location>
</feature>
<sequence length="502" mass="53440">MTSTGGGRPSYDELAALVVTLTARLDVLEARNAALEARVVELETENAQLKAENAALREENAELRRQLGTNSRNSSKPPSADGLAKPPPTSMRGRSGRKAGKQPGAPGSALMQVANPARTVPHLPDTCGGCGAGLAGTAPAGEPVIRQVFDLPETVVEVTAHELHARACTGCGHVTRATAPAFAGAPAVYGPRVRALAAYLSAQHHIPVGRIAEILTDVAGAEVSTGWVADAVTAMARVLAPVDAAVREAIAQAPVAYFDESVTRVSGKNHWLHVAATTTLSAYHIDSYGRGTDSIIAFGILPRFTGVAVHDAYRSYVGFEECTHALCNAHIVREATGIGEFDAVARADGWAQALVDLLGDGHRWVAAWREKGHDRLPDFKLDDLSRRFDELVERALSAHPPRGSGRQSPARNLALRLRERKAEVLRFAADFAVAFSNNTAEQAIRMIKTKTKVSGGFRTLKGAQVFLAIRGYISTVRKNGLRAAQALHDALLGNPWTPALTQ</sequence>
<gene>
    <name evidence="5" type="ORF">FHS22_007540</name>
</gene>
<accession>A0A841DFG3</accession>
<protein>
    <submittedName>
        <fullName evidence="5">Transposase</fullName>
    </submittedName>
</protein>
<dbReference type="NCBIfam" id="NF033517">
    <property type="entry name" value="transpos_IS66"/>
    <property type="match status" value="1"/>
</dbReference>
<organism evidence="5 6">
    <name type="scientific">Planomonospora venezuelensis</name>
    <dbReference type="NCBI Taxonomy" id="1999"/>
    <lineage>
        <taxon>Bacteria</taxon>
        <taxon>Bacillati</taxon>
        <taxon>Actinomycetota</taxon>
        <taxon>Actinomycetes</taxon>
        <taxon>Streptosporangiales</taxon>
        <taxon>Streptosporangiaceae</taxon>
        <taxon>Planomonospora</taxon>
    </lineage>
</organism>
<keyword evidence="6" id="KW-1185">Reference proteome</keyword>
<dbReference type="InterPro" id="IPR052344">
    <property type="entry name" value="Transposase-related"/>
</dbReference>
<dbReference type="InterPro" id="IPR004291">
    <property type="entry name" value="Transposase_IS66_central"/>
</dbReference>
<dbReference type="EMBL" id="JACHJJ010000073">
    <property type="protein sequence ID" value="MBB5968219.1"/>
    <property type="molecule type" value="Genomic_DNA"/>
</dbReference>